<dbReference type="EMBL" id="CP025084">
    <property type="protein sequence ID" value="AUH04295.1"/>
    <property type="molecule type" value="Genomic_DNA"/>
</dbReference>
<dbReference type="STRING" id="104623.Ser39006_03607"/>
<evidence type="ECO:0000313" key="4">
    <source>
        <dbReference type="EMBL" id="AUG99975.1"/>
    </source>
</evidence>
<reference evidence="4 7" key="3">
    <citation type="submission" date="2017-11" db="EMBL/GenBank/DDBJ databases">
        <title>Complete genome sequence of Serratia sp. ATCC 39006 LacA.</title>
        <authorList>
            <person name="Hampton H.G."/>
            <person name="Jackson S.A."/>
            <person name="Jauregui R."/>
            <person name="Poulter G.T.M."/>
            <person name="Salmond G.P.C."/>
            <person name="Fineran P.C."/>
        </authorList>
    </citation>
    <scope>NUCLEOTIDE SEQUENCE [LARGE SCALE GENOMIC DNA]</scope>
    <source>
        <strain evidence="4 7">ATCC 39006</strain>
    </source>
</reference>
<name>A0A2I5TIA5_SERS3</name>
<dbReference type="Proteomes" id="UP000233778">
    <property type="component" value="Chromosome"/>
</dbReference>
<feature type="domain" description="NADPH-dependent FMN reductase-like" evidence="3">
    <location>
        <begin position="3"/>
        <end position="122"/>
    </location>
</feature>
<evidence type="ECO:0000313" key="6">
    <source>
        <dbReference type="Proteomes" id="UP000017700"/>
    </source>
</evidence>
<keyword evidence="2" id="KW-0288">FMN</keyword>
<dbReference type="AlphaFoldDB" id="A0A2I5TIA5"/>
<gene>
    <name evidence="4" type="ORF">CWC46_09275</name>
    <name evidence="5" type="ORF">Ser39006_009280</name>
</gene>
<dbReference type="RefSeq" id="WP_021016869.1">
    <property type="nucleotide sequence ID" value="NZ_CP025084.1"/>
</dbReference>
<sequence length="180" mass="21060">MNKFLIFNGSSRYPSNSGIVVKDVFSEREFEEIRLKEYNIEQYEDYRETATKYKLVNDDYDFLINKFLASEIVIFISPVYWYGISGTMKVFIDRFSESLNKIPDFRKKCKGKKIITILIGGDNPELKSDIIITQFRYICDYLGMTLCQSFKGSAELCGDILKDKKFLFSIKEYLNTNLTI</sequence>
<dbReference type="Gene3D" id="3.40.50.360">
    <property type="match status" value="1"/>
</dbReference>
<proteinExistence type="predicted"/>
<keyword evidence="1" id="KW-0285">Flavoprotein</keyword>
<evidence type="ECO:0000259" key="3">
    <source>
        <dbReference type="Pfam" id="PF03358"/>
    </source>
</evidence>
<accession>A0A2I5TIA5</accession>
<dbReference type="EMBL" id="CP025085">
    <property type="protein sequence ID" value="AUG99975.1"/>
    <property type="molecule type" value="Genomic_DNA"/>
</dbReference>
<dbReference type="KEGG" id="sera:Ser39006_009280"/>
<organism evidence="5 6">
    <name type="scientific">Serratia sp. (strain ATCC 39006)</name>
    <name type="common">Prodigiosinella confusarubida</name>
    <dbReference type="NCBI Taxonomy" id="104623"/>
    <lineage>
        <taxon>Bacteria</taxon>
        <taxon>Pseudomonadati</taxon>
        <taxon>Pseudomonadota</taxon>
        <taxon>Gammaproteobacteria</taxon>
        <taxon>Enterobacterales</taxon>
        <taxon>Pectobacteriaceae</taxon>
        <taxon>Prodigiosinella</taxon>
    </lineage>
</organism>
<dbReference type="InterPro" id="IPR005025">
    <property type="entry name" value="FMN_Rdtase-like_dom"/>
</dbReference>
<dbReference type="KEGG" id="serq:CWC46_09275"/>
<evidence type="ECO:0000256" key="2">
    <source>
        <dbReference type="ARBA" id="ARBA00022643"/>
    </source>
</evidence>
<dbReference type="Proteomes" id="UP000017700">
    <property type="component" value="Chromosome"/>
</dbReference>
<evidence type="ECO:0000313" key="5">
    <source>
        <dbReference type="EMBL" id="AUH04295.1"/>
    </source>
</evidence>
<reference evidence="5" key="2">
    <citation type="submission" date="2013-09" db="EMBL/GenBank/DDBJ databases">
        <authorList>
            <person name="Wang G."/>
            <person name="Yang Y."/>
            <person name="Su Y."/>
        </authorList>
    </citation>
    <scope>NUCLEOTIDE SEQUENCE</scope>
    <source>
        <strain evidence="5">ATCC 39006</strain>
    </source>
</reference>
<dbReference type="SMR" id="A0A2I5TIA5"/>
<dbReference type="InterPro" id="IPR029039">
    <property type="entry name" value="Flavoprotein-like_sf"/>
</dbReference>
<dbReference type="SUPFAM" id="SSF52218">
    <property type="entry name" value="Flavoproteins"/>
    <property type="match status" value="1"/>
</dbReference>
<reference evidence="5" key="4">
    <citation type="submission" date="2017-11" db="EMBL/GenBank/DDBJ databases">
        <title>Complete genome sequence of Serratia sp. ATCC 39006.</title>
        <authorList>
            <person name="Hampton H.G."/>
            <person name="Jackson S.A."/>
            <person name="Jauregui R."/>
            <person name="Poulter G.T.M."/>
            <person name="Salmond G.P.C."/>
            <person name="Fineran P.C."/>
        </authorList>
    </citation>
    <scope>NUCLEOTIDE SEQUENCE</scope>
    <source>
        <strain evidence="5">ATCC 39006</strain>
    </source>
</reference>
<dbReference type="PANTHER" id="PTHR43278:SF4">
    <property type="entry name" value="NAD(P)H-DEPENDENT FMN-CONTAINING OXIDOREDUCTASE YWQN-RELATED"/>
    <property type="match status" value="1"/>
</dbReference>
<reference evidence="5 6" key="1">
    <citation type="journal article" date="2013" name="Genome Announc.">
        <title>Draft genome sequence of Serratia sp. strain ATCC 39006, a model bacterium for analysis of the biosynthesis and regulation of prodigiosin, a carbapenem, and gas vesicles.</title>
        <authorList>
            <person name="Fineran P.C."/>
            <person name="Iglesias Cans M.C."/>
            <person name="Ramsay J.P."/>
            <person name="Wilf N.M."/>
            <person name="Cossyleon D."/>
            <person name="McNeil M.B."/>
            <person name="Williamson N.R."/>
            <person name="Monson R.E."/>
            <person name="Becher S.A."/>
            <person name="Stanton J.A."/>
            <person name="Brugger K."/>
            <person name="Brown S.D."/>
            <person name="Salmond G.P."/>
        </authorList>
    </citation>
    <scope>NUCLEOTIDE SEQUENCE [LARGE SCALE GENOMIC DNA]</scope>
    <source>
        <strain evidence="5">ATCC 39006</strain>
        <strain evidence="6">ATCC 39006 / SC 11482</strain>
    </source>
</reference>
<keyword evidence="6" id="KW-1185">Reference proteome</keyword>
<dbReference type="PANTHER" id="PTHR43278">
    <property type="entry name" value="NAD(P)H-DEPENDENT FMN-CONTAINING OXIDOREDUCTASE YWQN-RELATED"/>
    <property type="match status" value="1"/>
</dbReference>
<dbReference type="Pfam" id="PF03358">
    <property type="entry name" value="FMN_red"/>
    <property type="match status" value="1"/>
</dbReference>
<protein>
    <submittedName>
        <fullName evidence="5">Flavodoxin family protein</fullName>
    </submittedName>
</protein>
<dbReference type="OrthoDB" id="9805976at2"/>
<dbReference type="GO" id="GO:0016491">
    <property type="term" value="F:oxidoreductase activity"/>
    <property type="evidence" value="ECO:0007669"/>
    <property type="project" value="InterPro"/>
</dbReference>
<evidence type="ECO:0000256" key="1">
    <source>
        <dbReference type="ARBA" id="ARBA00022630"/>
    </source>
</evidence>
<dbReference type="InterPro" id="IPR051796">
    <property type="entry name" value="ISF_SsuE-like"/>
</dbReference>
<evidence type="ECO:0000313" key="7">
    <source>
        <dbReference type="Proteomes" id="UP000233778"/>
    </source>
</evidence>